<keyword evidence="2" id="KW-1185">Reference proteome</keyword>
<dbReference type="VEuPathDB" id="FungiDB:SI65_07778"/>
<dbReference type="AlphaFoldDB" id="A0A1E3B779"/>
<evidence type="ECO:0000313" key="2">
    <source>
        <dbReference type="Proteomes" id="UP000094569"/>
    </source>
</evidence>
<organism evidence="1 2">
    <name type="scientific">Aspergillus cristatus</name>
    <name type="common">Chinese Fuzhuan brick tea-fermentation fungus</name>
    <name type="synonym">Eurotium cristatum</name>
    <dbReference type="NCBI Taxonomy" id="573508"/>
    <lineage>
        <taxon>Eukaryota</taxon>
        <taxon>Fungi</taxon>
        <taxon>Dikarya</taxon>
        <taxon>Ascomycota</taxon>
        <taxon>Pezizomycotina</taxon>
        <taxon>Eurotiomycetes</taxon>
        <taxon>Eurotiomycetidae</taxon>
        <taxon>Eurotiales</taxon>
        <taxon>Aspergillaceae</taxon>
        <taxon>Aspergillus</taxon>
        <taxon>Aspergillus subgen. Aspergillus</taxon>
    </lineage>
</organism>
<gene>
    <name evidence="1" type="ORF">SI65_07778</name>
</gene>
<dbReference type="OrthoDB" id="4475425at2759"/>
<dbReference type="EMBL" id="JXNT01000010">
    <property type="protein sequence ID" value="ODM16813.1"/>
    <property type="molecule type" value="Genomic_DNA"/>
</dbReference>
<protein>
    <submittedName>
        <fullName evidence="1">Uncharacterized protein</fullName>
    </submittedName>
</protein>
<sequence length="193" mass="22005">MDQEINLQARVDEINALPLLQAIQAILDLTPNLTTFLSPNGQRLVSHPKFTGTADLNNLATFYIRCGSRCTEEHAPLKTRLDYLALDPLFEAFYERTETMLREAEESGNLKERYQEFEGGCCAHCSGHPAAVIPAGFVDGESLFFEMDEFERFWGDAESTEDRYWRDLGTNENRENKKASKEQVEDAIRRGFV</sequence>
<evidence type="ECO:0000313" key="1">
    <source>
        <dbReference type="EMBL" id="ODM16813.1"/>
    </source>
</evidence>
<accession>A0A1E3B779</accession>
<proteinExistence type="predicted"/>
<dbReference type="Proteomes" id="UP000094569">
    <property type="component" value="Unassembled WGS sequence"/>
</dbReference>
<reference evidence="1 2" key="1">
    <citation type="journal article" date="2016" name="BMC Genomics">
        <title>Comparative genomic and transcriptomic analyses of the Fuzhuan brick tea-fermentation fungus Aspergillus cristatus.</title>
        <authorList>
            <person name="Ge Y."/>
            <person name="Wang Y."/>
            <person name="Liu Y."/>
            <person name="Tan Y."/>
            <person name="Ren X."/>
            <person name="Zhang X."/>
            <person name="Hyde K.D."/>
            <person name="Liu Y."/>
            <person name="Liu Z."/>
        </authorList>
    </citation>
    <scope>NUCLEOTIDE SEQUENCE [LARGE SCALE GENOMIC DNA]</scope>
    <source>
        <strain evidence="1 2">GZAAS20.1005</strain>
    </source>
</reference>
<name>A0A1E3B779_ASPCR</name>
<comment type="caution">
    <text evidence="1">The sequence shown here is derived from an EMBL/GenBank/DDBJ whole genome shotgun (WGS) entry which is preliminary data.</text>
</comment>